<sequence length="261" mass="30760">MNKQFHPYHIVDQSPWPFSGAMGLMMFLMGMMEFIYLKSTNMLILGLMLILLTMYQWWRDITRESTYQGLHTNKVVMGLKFGMILFIISEVLFFFSFFWAFFHSSLSPTIEIGMMWPPMSIKSFNPLSIPLLNTLILLSSGITITWSHHSIIMNNFYYSKLALILTIMLGMYFSILQAWEYWSASFTMADSSYGSTFFMATGFHGAHVLIGSMFLLMCYIRMKFNHLSNNHHFGFEAAIWYWHFVDLVWLFLYTSIYWWGN</sequence>
<feature type="transmembrane region" description="Helical" evidence="9">
    <location>
        <begin position="79"/>
        <end position="103"/>
    </location>
</feature>
<accession>A0A9E7V4E6</accession>
<evidence type="ECO:0000256" key="1">
    <source>
        <dbReference type="ARBA" id="ARBA00004141"/>
    </source>
</evidence>
<evidence type="ECO:0000256" key="5">
    <source>
        <dbReference type="ARBA" id="ARBA00022967"/>
    </source>
</evidence>
<evidence type="ECO:0000256" key="3">
    <source>
        <dbReference type="ARBA" id="ARBA00015944"/>
    </source>
</evidence>
<feature type="transmembrane region" description="Helical" evidence="9">
    <location>
        <begin position="42"/>
        <end position="58"/>
    </location>
</feature>
<comment type="similarity">
    <text evidence="2 8">Belongs to the cytochrome c oxidase subunit 3 family.</text>
</comment>
<dbReference type="GO" id="GO:0016020">
    <property type="term" value="C:membrane"/>
    <property type="evidence" value="ECO:0007669"/>
    <property type="project" value="UniProtKB-SubCell"/>
</dbReference>
<evidence type="ECO:0000256" key="4">
    <source>
        <dbReference type="ARBA" id="ARBA00022692"/>
    </source>
</evidence>
<feature type="transmembrane region" description="Helical" evidence="9">
    <location>
        <begin position="196"/>
        <end position="220"/>
    </location>
</feature>
<organism evidence="11">
    <name type="scientific">Austrodecus sp. JZ-2022</name>
    <dbReference type="NCBI Taxonomy" id="2992011"/>
    <lineage>
        <taxon>Eukaryota</taxon>
        <taxon>Metazoa</taxon>
        <taxon>Ecdysozoa</taxon>
        <taxon>Arthropoda</taxon>
        <taxon>Chelicerata</taxon>
        <taxon>Pycnogonida</taxon>
        <taxon>Pantopoda</taxon>
        <taxon>Austrodecidae</taxon>
        <taxon>Austrodecus</taxon>
    </lineage>
</organism>
<dbReference type="CDD" id="cd01665">
    <property type="entry name" value="Cyt_c_Oxidase_III"/>
    <property type="match status" value="1"/>
</dbReference>
<dbReference type="AlphaFoldDB" id="A0A9E7V4E6"/>
<protein>
    <recommendedName>
        <fullName evidence="3 8">Cytochrome c oxidase subunit 3</fullName>
    </recommendedName>
</protein>
<name>A0A9E7V4E6_9CHEL</name>
<dbReference type="InterPro" id="IPR033945">
    <property type="entry name" value="Cyt_c_oxase_su3_dom"/>
</dbReference>
<dbReference type="PANTHER" id="PTHR11403">
    <property type="entry name" value="CYTOCHROME C OXIDASE SUBUNIT III"/>
    <property type="match status" value="1"/>
</dbReference>
<evidence type="ECO:0000259" key="10">
    <source>
        <dbReference type="PROSITE" id="PS50253"/>
    </source>
</evidence>
<evidence type="ECO:0000256" key="9">
    <source>
        <dbReference type="SAM" id="Phobius"/>
    </source>
</evidence>
<comment type="subcellular location">
    <subcellularLocation>
        <location evidence="1">Membrane</location>
        <topology evidence="1">Multi-pass membrane protein</topology>
    </subcellularLocation>
</comment>
<keyword evidence="8 11" id="KW-0496">Mitochondrion</keyword>
<dbReference type="SUPFAM" id="SSF81452">
    <property type="entry name" value="Cytochrome c oxidase subunit III-like"/>
    <property type="match status" value="1"/>
</dbReference>
<geneLocation type="mitochondrion" evidence="11"/>
<evidence type="ECO:0000313" key="11">
    <source>
        <dbReference type="EMBL" id="UYX57794.1"/>
    </source>
</evidence>
<dbReference type="Gene3D" id="1.20.120.80">
    <property type="entry name" value="Cytochrome c oxidase, subunit III, four-helix bundle"/>
    <property type="match status" value="1"/>
</dbReference>
<dbReference type="FunFam" id="1.20.120.80:FF:000002">
    <property type="entry name" value="Cytochrome c oxidase subunit 3"/>
    <property type="match status" value="1"/>
</dbReference>
<keyword evidence="7 9" id="KW-0472">Membrane</keyword>
<proteinExistence type="inferred from homology"/>
<feature type="transmembrane region" description="Helical" evidence="9">
    <location>
        <begin position="123"/>
        <end position="144"/>
    </location>
</feature>
<dbReference type="GO" id="GO:0006123">
    <property type="term" value="P:mitochondrial electron transport, cytochrome c to oxygen"/>
    <property type="evidence" value="ECO:0007669"/>
    <property type="project" value="TreeGrafter"/>
</dbReference>
<comment type="function">
    <text evidence="8">Component of the cytochrome c oxidase, the last enzyme in the mitochondrial electron transport chain which drives oxidative phosphorylation. The respiratory chain contains 3 multisubunit complexes succinate dehydrogenase (complex II, CII), ubiquinol-cytochrome c oxidoreductase (cytochrome b-c1 complex, complex III, CIII) and cytochrome c oxidase (complex IV, CIV), that cooperate to transfer electrons derived from NADH and succinate to molecular oxygen, creating an electrochemical gradient over the inner membrane that drives transmembrane transport and the ATP synthase. Cytochrome c oxidase is the component of the respiratory chain that catalyzes the reduction of oxygen to water. Electrons originating from reduced cytochrome c in the intermembrane space (IMS) are transferred via the dinuclear copper A center (CU(A)) of subunit 2 and heme A of subunit 1 to the active site in subunit 1, a binuclear center (BNC) formed by heme A3 and copper B (CU(B)). The BNC reduces molecular oxygen to 2 water molecules using 4 electrons from cytochrome c in the IMS and 4 protons from the mitochondrial matrix.</text>
</comment>
<gene>
    <name evidence="11" type="primary">cox3</name>
</gene>
<feature type="transmembrane region" description="Helical" evidence="9">
    <location>
        <begin position="16"/>
        <end position="36"/>
    </location>
</feature>
<dbReference type="PROSITE" id="PS50253">
    <property type="entry name" value="COX3"/>
    <property type="match status" value="1"/>
</dbReference>
<dbReference type="EMBL" id="OK623745">
    <property type="protein sequence ID" value="UYX57794.1"/>
    <property type="molecule type" value="Genomic_DNA"/>
</dbReference>
<dbReference type="PANTHER" id="PTHR11403:SF7">
    <property type="entry name" value="CYTOCHROME C OXIDASE SUBUNIT 3"/>
    <property type="match status" value="1"/>
</dbReference>
<dbReference type="GO" id="GO:0004129">
    <property type="term" value="F:cytochrome-c oxidase activity"/>
    <property type="evidence" value="ECO:0007669"/>
    <property type="project" value="InterPro"/>
</dbReference>
<keyword evidence="5" id="KW-1278">Translocase</keyword>
<keyword evidence="6 9" id="KW-1133">Transmembrane helix</keyword>
<dbReference type="InterPro" id="IPR000298">
    <property type="entry name" value="Cyt_c_oxidase-like_su3"/>
</dbReference>
<evidence type="ECO:0000256" key="7">
    <source>
        <dbReference type="ARBA" id="ARBA00023136"/>
    </source>
</evidence>
<dbReference type="InterPro" id="IPR035973">
    <property type="entry name" value="Cyt_c_oxidase_su3-like_sf"/>
</dbReference>
<feature type="transmembrane region" description="Helical" evidence="9">
    <location>
        <begin position="156"/>
        <end position="176"/>
    </location>
</feature>
<evidence type="ECO:0000256" key="2">
    <source>
        <dbReference type="ARBA" id="ARBA00010581"/>
    </source>
</evidence>
<keyword evidence="4 8" id="KW-0812">Transmembrane</keyword>
<dbReference type="InterPro" id="IPR013833">
    <property type="entry name" value="Cyt_c_oxidase_su3_a-hlx"/>
</dbReference>
<feature type="domain" description="Heme-copper oxidase subunit III family profile" evidence="10">
    <location>
        <begin position="4"/>
        <end position="261"/>
    </location>
</feature>
<feature type="transmembrane region" description="Helical" evidence="9">
    <location>
        <begin position="240"/>
        <end position="260"/>
    </location>
</feature>
<reference evidence="11" key="1">
    <citation type="journal article" date="2022" name="Polar Biol.">
        <title>Mitochondrial genomes provide insight into interfamilial relationships within Pycnogonida.</title>
        <authorList>
            <person name="Zehnpfennig J.R."/>
            <person name="Varney R.M."/>
            <person name="Halanych K.M."/>
            <person name="Mahon A.R."/>
        </authorList>
    </citation>
    <scope>NUCLEOTIDE SEQUENCE</scope>
</reference>
<dbReference type="Pfam" id="PF00510">
    <property type="entry name" value="COX3"/>
    <property type="match status" value="1"/>
</dbReference>
<dbReference type="Gene3D" id="1.10.287.70">
    <property type="match status" value="1"/>
</dbReference>
<evidence type="ECO:0000256" key="6">
    <source>
        <dbReference type="ARBA" id="ARBA00022989"/>
    </source>
</evidence>
<dbReference type="InterPro" id="IPR024791">
    <property type="entry name" value="Cyt_c/ubiquinol_Oxase_su3"/>
</dbReference>
<evidence type="ECO:0000256" key="8">
    <source>
        <dbReference type="RuleBase" id="RU003375"/>
    </source>
</evidence>
<dbReference type="GO" id="GO:0005739">
    <property type="term" value="C:mitochondrion"/>
    <property type="evidence" value="ECO:0007669"/>
    <property type="project" value="TreeGrafter"/>
</dbReference>